<evidence type="ECO:0000259" key="1">
    <source>
        <dbReference type="SMART" id="SM00955"/>
    </source>
</evidence>
<name>A0A9P4M3A0_9PEZI</name>
<evidence type="ECO:0000313" key="3">
    <source>
        <dbReference type="Proteomes" id="UP000799772"/>
    </source>
</evidence>
<dbReference type="InterPro" id="IPR056625">
    <property type="entry name" value="SH3_CYT4"/>
</dbReference>
<dbReference type="GO" id="GO:0006402">
    <property type="term" value="P:mRNA catabolic process"/>
    <property type="evidence" value="ECO:0007669"/>
    <property type="project" value="TreeGrafter"/>
</dbReference>
<dbReference type="Pfam" id="PF23214">
    <property type="entry name" value="SH3_CYT4"/>
    <property type="match status" value="1"/>
</dbReference>
<dbReference type="GO" id="GO:0000932">
    <property type="term" value="C:P-body"/>
    <property type="evidence" value="ECO:0007669"/>
    <property type="project" value="TreeGrafter"/>
</dbReference>
<dbReference type="PANTHER" id="PTHR23355:SF65">
    <property type="entry name" value="EXORIBONUCLEASE CYT-4, PUTATIVE (AFU_ORTHOLOGUE AFUA_7G01550)-RELATED"/>
    <property type="match status" value="1"/>
</dbReference>
<organism evidence="2 3">
    <name type="scientific">Rhizodiscina lignyota</name>
    <dbReference type="NCBI Taxonomy" id="1504668"/>
    <lineage>
        <taxon>Eukaryota</taxon>
        <taxon>Fungi</taxon>
        <taxon>Dikarya</taxon>
        <taxon>Ascomycota</taxon>
        <taxon>Pezizomycotina</taxon>
        <taxon>Dothideomycetes</taxon>
        <taxon>Pleosporomycetidae</taxon>
        <taxon>Aulographales</taxon>
        <taxon>Rhizodiscinaceae</taxon>
        <taxon>Rhizodiscina</taxon>
    </lineage>
</organism>
<dbReference type="OrthoDB" id="2285229at2759"/>
<dbReference type="GO" id="GO:0000175">
    <property type="term" value="F:3'-5'-RNA exonuclease activity"/>
    <property type="evidence" value="ECO:0007669"/>
    <property type="project" value="TreeGrafter"/>
</dbReference>
<sequence length="910" mass="103088">ESTIGIFIREFNVYSQILTLSGAWVHINSRRSIPFSIPGFVNPAMLDDVIPFLPKDETAREFKEQAHITDVSVPREVSAPLVTKLRQVWSESEAIYRANAGALDNAHQVLAHQTDLRFGTLEKIASKLLGPRVELTPPALLAVRRAILRQGLVFGADRRSSRFTRVFLIHPQQTVQSLHDVAGWIRAYQNAEASSASREEPPPKAKDFDYDDRVGVRNIRHFLSRAKYFIQHSRRNRPLSPVGTIGASRIQHPISNESESIRVEPSLPFSQADQEIIRFLFTACLTHMFDKDPRYFALAEHVIRSSGEYEASGELGRSYVYTFLQEIGAILPWENIRLHDEHLLLPNSQRSKPLERLRDSINHDDPTATFPDTMQDLRRDWKNLPVYCIDGPATVNVDDGISVERIPGSQDQYWIHIHVANPTARIDKSSNIARMAAHMTSTLYTPDDHYWLLPQWITQRFASLAPDRPVLTFSCRIDRKGNILQTTIQPGIVRNVTRLTYTGMDTILGTNKSTVPRNVLAVGLDPEIIEQMTKDKVPPNLTPGQREDLGILVHLAKARRDYRRGNGGFNFDFVDTAAVAISKLQKGGKNIAAKIPLLSGKSYRVEGDPGILLLGDEYSGYFKPKQDMPSRDMVTEMMLLAGEIGAQWCSERNIPVIYRGMFASVLRRAGAGVTTDTYWNEVLEPELKANGQVPDHLATMYLNLTGRVGSALVPLRHTGVGLPQYTKVTTPLGRYSDMVAHWQIESAIREEARTGESLKGSKREDYLAFTRSELFPVVPRLRAREQMLNDAKAGSNTFWINQLVYRAFYYKQAELPETFEVVVSSDIGRAPNVVRAIWKHYGIRAHLMLPPEKFVNKSKTEMFARIGDHWEARIKEVHPFYGHIYLEPVRLLHREEHTIDEIFARLGKSA</sequence>
<dbReference type="GO" id="GO:0003723">
    <property type="term" value="F:RNA binding"/>
    <property type="evidence" value="ECO:0007669"/>
    <property type="project" value="InterPro"/>
</dbReference>
<dbReference type="InterPro" id="IPR050180">
    <property type="entry name" value="RNR_Ribonuclease"/>
</dbReference>
<dbReference type="InterPro" id="IPR057912">
    <property type="entry name" value="OB_CYT4_C"/>
</dbReference>
<dbReference type="InterPro" id="IPR056624">
    <property type="entry name" value="WH_CYT4"/>
</dbReference>
<dbReference type="SMART" id="SM00955">
    <property type="entry name" value="RNB"/>
    <property type="match status" value="1"/>
</dbReference>
<keyword evidence="3" id="KW-1185">Reference proteome</keyword>
<dbReference type="SUPFAM" id="SSF50249">
    <property type="entry name" value="Nucleic acid-binding proteins"/>
    <property type="match status" value="1"/>
</dbReference>
<protein>
    <submittedName>
        <fullName evidence="2">RNB-domain-containing protein</fullName>
    </submittedName>
</protein>
<reference evidence="2" key="1">
    <citation type="journal article" date="2020" name="Stud. Mycol.">
        <title>101 Dothideomycetes genomes: a test case for predicting lifestyles and emergence of pathogens.</title>
        <authorList>
            <person name="Haridas S."/>
            <person name="Albert R."/>
            <person name="Binder M."/>
            <person name="Bloem J."/>
            <person name="Labutti K."/>
            <person name="Salamov A."/>
            <person name="Andreopoulos B."/>
            <person name="Baker S."/>
            <person name="Barry K."/>
            <person name="Bills G."/>
            <person name="Bluhm B."/>
            <person name="Cannon C."/>
            <person name="Castanera R."/>
            <person name="Culley D."/>
            <person name="Daum C."/>
            <person name="Ezra D."/>
            <person name="Gonzalez J."/>
            <person name="Henrissat B."/>
            <person name="Kuo A."/>
            <person name="Liang C."/>
            <person name="Lipzen A."/>
            <person name="Lutzoni F."/>
            <person name="Magnuson J."/>
            <person name="Mondo S."/>
            <person name="Nolan M."/>
            <person name="Ohm R."/>
            <person name="Pangilinan J."/>
            <person name="Park H.-J."/>
            <person name="Ramirez L."/>
            <person name="Alfaro M."/>
            <person name="Sun H."/>
            <person name="Tritt A."/>
            <person name="Yoshinaga Y."/>
            <person name="Zwiers L.-H."/>
            <person name="Turgeon B."/>
            <person name="Goodwin S."/>
            <person name="Spatafora J."/>
            <person name="Crous P."/>
            <person name="Grigoriev I."/>
        </authorList>
    </citation>
    <scope>NUCLEOTIDE SEQUENCE</scope>
    <source>
        <strain evidence="2">CBS 133067</strain>
    </source>
</reference>
<dbReference type="PANTHER" id="PTHR23355">
    <property type="entry name" value="RIBONUCLEASE"/>
    <property type="match status" value="1"/>
</dbReference>
<dbReference type="Pfam" id="PF25522">
    <property type="entry name" value="OB_cyt-4"/>
    <property type="match status" value="1"/>
</dbReference>
<dbReference type="AlphaFoldDB" id="A0A9P4M3A0"/>
<accession>A0A9P4M3A0</accession>
<evidence type="ECO:0000313" key="2">
    <source>
        <dbReference type="EMBL" id="KAF2095485.1"/>
    </source>
</evidence>
<comment type="caution">
    <text evidence="2">The sequence shown here is derived from an EMBL/GenBank/DDBJ whole genome shotgun (WGS) entry which is preliminary data.</text>
</comment>
<dbReference type="Proteomes" id="UP000799772">
    <property type="component" value="Unassembled WGS sequence"/>
</dbReference>
<feature type="non-terminal residue" evidence="2">
    <location>
        <position position="1"/>
    </location>
</feature>
<proteinExistence type="predicted"/>
<feature type="domain" description="RNB" evidence="1">
    <location>
        <begin position="378"/>
        <end position="750"/>
    </location>
</feature>
<dbReference type="Pfam" id="PF00773">
    <property type="entry name" value="RNB"/>
    <property type="match status" value="1"/>
</dbReference>
<dbReference type="EMBL" id="ML978131">
    <property type="protein sequence ID" value="KAF2095485.1"/>
    <property type="molecule type" value="Genomic_DNA"/>
</dbReference>
<gene>
    <name evidence="2" type="ORF">NA57DRAFT_44525</name>
</gene>
<dbReference type="Pfam" id="PF23216">
    <property type="entry name" value="WHD_CYT4"/>
    <property type="match status" value="1"/>
</dbReference>
<dbReference type="InterPro" id="IPR012340">
    <property type="entry name" value="NA-bd_OB-fold"/>
</dbReference>
<dbReference type="InterPro" id="IPR001900">
    <property type="entry name" value="RNase_II/R"/>
</dbReference>